<dbReference type="Pfam" id="PF00665">
    <property type="entry name" value="rve"/>
    <property type="match status" value="1"/>
</dbReference>
<evidence type="ECO:0000256" key="1">
    <source>
        <dbReference type="ARBA" id="ARBA00009277"/>
    </source>
</evidence>
<organism evidence="4 5">
    <name type="scientific">Aeromonas media</name>
    <dbReference type="NCBI Taxonomy" id="651"/>
    <lineage>
        <taxon>Bacteria</taxon>
        <taxon>Pseudomonadati</taxon>
        <taxon>Pseudomonadota</taxon>
        <taxon>Gammaproteobacteria</taxon>
        <taxon>Aeromonadales</taxon>
        <taxon>Aeromonadaceae</taxon>
        <taxon>Aeromonas</taxon>
    </lineage>
</organism>
<dbReference type="InterPro" id="IPR054353">
    <property type="entry name" value="IstA-like_C"/>
</dbReference>
<dbReference type="Pfam" id="PF22483">
    <property type="entry name" value="Mu-transpos_C_2"/>
    <property type="match status" value="1"/>
</dbReference>
<dbReference type="InterPro" id="IPR036397">
    <property type="entry name" value="RNaseH_sf"/>
</dbReference>
<keyword evidence="4" id="KW-0614">Plasmid</keyword>
<dbReference type="PROSITE" id="PS50994">
    <property type="entry name" value="INTEGRASE"/>
    <property type="match status" value="1"/>
</dbReference>
<dbReference type="Gene3D" id="3.30.420.10">
    <property type="entry name" value="Ribonuclease H-like superfamily/Ribonuclease H"/>
    <property type="match status" value="1"/>
</dbReference>
<feature type="domain" description="HTH IS408-type" evidence="2">
    <location>
        <begin position="11"/>
        <end position="92"/>
    </location>
</feature>
<dbReference type="Proteomes" id="UP000463871">
    <property type="component" value="Plasmid pMC64A"/>
</dbReference>
<evidence type="ECO:0000259" key="2">
    <source>
        <dbReference type="PROSITE" id="PS50532"/>
    </source>
</evidence>
<comment type="similarity">
    <text evidence="1">Belongs to the transposase IS21/IS408/IS1162 family.</text>
</comment>
<dbReference type="NCBIfam" id="NF033546">
    <property type="entry name" value="transpos_IS21"/>
    <property type="match status" value="1"/>
</dbReference>
<evidence type="ECO:0000313" key="4">
    <source>
        <dbReference type="EMBL" id="QHQ53562.1"/>
    </source>
</evidence>
<protein>
    <submittedName>
        <fullName evidence="4">IS21 family transposase</fullName>
    </submittedName>
</protein>
<dbReference type="PANTHER" id="PTHR35004:SF8">
    <property type="entry name" value="TRANSPOSASE RV3428C-RELATED"/>
    <property type="match status" value="1"/>
</dbReference>
<dbReference type="RefSeq" id="WP_161507909.1">
    <property type="nucleotide sequence ID" value="NZ_CAWPID010000002.1"/>
</dbReference>
<sequence>MSAKRIAMRKIREVLRLRLEADLSVRQISICTKVSVGSIQKLLKSAQALGLTWPLPTELDDGRLAALFYPQADTTISARHVVPDWPSVHQELKRKGVSKQLLWEEYTQRYPNSCYSYSQFCDRYKSWCQLQKRSMRQIHKAGEKLFIDYCGQTMPIVDPHTGEILYRAQIFVAVLGASNYTFAEATRSQQLDDWVMSHKRAFEFFGGVPQLVVPDCLKSAVSVARNTDPDLNPTYQMLAAHFGTAIMPARPRKPKDKSKAEVGVQIVTRWILAVLRHETFHSLAQLNQRMGELLTRLNQKSFQKLPGCRASLFAELDAPALKPLPDYPYHYTKVVPVLVGKDYHVDLEKHYYSVPYALQGKRLEAHLAEHTVTLYHAGKIVAEHQRSHHKGQHSSLREHMPAHHQALLEWSPERLLGWAASIGPYTTHWVDGFIRQAEHSTQAVRPCLALLGQSKTYGKERLEAACLRGHLTGANRLHNIRSMLKHGLEEQQLIANERQDPLQDIRHDNVHGEHYFH</sequence>
<name>A0AAE6SN74_AERME</name>
<dbReference type="EMBL" id="CP047963">
    <property type="protein sequence ID" value="QHQ53562.1"/>
    <property type="molecule type" value="Genomic_DNA"/>
</dbReference>
<gene>
    <name evidence="4" type="ORF">GWI30_22155</name>
</gene>
<proteinExistence type="inferred from homology"/>
<dbReference type="GO" id="GO:0015074">
    <property type="term" value="P:DNA integration"/>
    <property type="evidence" value="ECO:0007669"/>
    <property type="project" value="InterPro"/>
</dbReference>
<evidence type="ECO:0000313" key="5">
    <source>
        <dbReference type="Proteomes" id="UP000463871"/>
    </source>
</evidence>
<dbReference type="PROSITE" id="PS50532">
    <property type="entry name" value="HTH_IS408"/>
    <property type="match status" value="1"/>
</dbReference>
<dbReference type="AlphaFoldDB" id="A0AAE6SN74"/>
<evidence type="ECO:0000259" key="3">
    <source>
        <dbReference type="PROSITE" id="PS50994"/>
    </source>
</evidence>
<dbReference type="InterPro" id="IPR017895">
    <property type="entry name" value="HTH_IS408/IS1162_type"/>
</dbReference>
<accession>A0AAE6SN74</accession>
<feature type="domain" description="Integrase catalytic" evidence="3">
    <location>
        <begin position="133"/>
        <end position="331"/>
    </location>
</feature>
<reference evidence="4 5" key="1">
    <citation type="submission" date="2020-01" db="EMBL/GenBank/DDBJ databases">
        <title>Complete genome of Aeromonas media MC64.</title>
        <authorList>
            <person name="Cao G."/>
            <person name="Fu J."/>
            <person name="Zhong C."/>
        </authorList>
    </citation>
    <scope>NUCLEOTIDE SEQUENCE [LARGE SCALE GENOMIC DNA]</scope>
    <source>
        <strain evidence="4 5">MC64</strain>
        <plasmid evidence="5">pmc64a</plasmid>
    </source>
</reference>
<dbReference type="PANTHER" id="PTHR35004">
    <property type="entry name" value="TRANSPOSASE RV3428C-RELATED"/>
    <property type="match status" value="1"/>
</dbReference>
<dbReference type="InterPro" id="IPR001584">
    <property type="entry name" value="Integrase_cat-core"/>
</dbReference>
<dbReference type="GO" id="GO:0003676">
    <property type="term" value="F:nucleic acid binding"/>
    <property type="evidence" value="ECO:0007669"/>
    <property type="project" value="InterPro"/>
</dbReference>
<geneLocation type="plasmid" evidence="5">
    <name>pmc64a</name>
</geneLocation>